<dbReference type="SUPFAM" id="SSF57667">
    <property type="entry name" value="beta-beta-alpha zinc fingers"/>
    <property type="match status" value="1"/>
</dbReference>
<reference evidence="3" key="1">
    <citation type="submission" date="2021-06" db="EMBL/GenBank/DDBJ databases">
        <title>Parelaphostrongylus tenuis whole genome reference sequence.</title>
        <authorList>
            <person name="Garwood T.J."/>
            <person name="Larsen P.A."/>
            <person name="Fountain-Jones N.M."/>
            <person name="Garbe J.R."/>
            <person name="Macchietto M.G."/>
            <person name="Kania S.A."/>
            <person name="Gerhold R.W."/>
            <person name="Richards J.E."/>
            <person name="Wolf T.M."/>
        </authorList>
    </citation>
    <scope>NUCLEOTIDE SEQUENCE</scope>
    <source>
        <strain evidence="3">MNPRO001-30</strain>
        <tissue evidence="3">Meninges</tissue>
    </source>
</reference>
<dbReference type="InterPro" id="IPR013087">
    <property type="entry name" value="Znf_C2H2_type"/>
</dbReference>
<name>A0AAD5MA42_PARTN</name>
<organism evidence="3 4">
    <name type="scientific">Parelaphostrongylus tenuis</name>
    <name type="common">Meningeal worm</name>
    <dbReference type="NCBI Taxonomy" id="148309"/>
    <lineage>
        <taxon>Eukaryota</taxon>
        <taxon>Metazoa</taxon>
        <taxon>Ecdysozoa</taxon>
        <taxon>Nematoda</taxon>
        <taxon>Chromadorea</taxon>
        <taxon>Rhabditida</taxon>
        <taxon>Rhabditina</taxon>
        <taxon>Rhabditomorpha</taxon>
        <taxon>Strongyloidea</taxon>
        <taxon>Metastrongylidae</taxon>
        <taxon>Parelaphostrongylus</taxon>
    </lineage>
</organism>
<dbReference type="PROSITE" id="PS00028">
    <property type="entry name" value="ZINC_FINGER_C2H2_1"/>
    <property type="match status" value="1"/>
</dbReference>
<dbReference type="Proteomes" id="UP001196413">
    <property type="component" value="Unassembled WGS sequence"/>
</dbReference>
<evidence type="ECO:0000256" key="1">
    <source>
        <dbReference type="SAM" id="MobiDB-lite"/>
    </source>
</evidence>
<sequence length="311" mass="34598">MYVLLNLRDPSRLSDVVQLLFSHGHTAVSVAETIGDLCPSCQNSAQLPLDTVERPESEILEQLTVPVAADLKPALTASLEETLLLSPECPLPNGDNIQAQKPSHSISTPLLEQTQSNRADTLECAAEKVKSRERRSRRSTSKSTPQSSISTNNEKDLQTRCEQTDVNESETVWNENLQLTPTSFDLLTGTSNTADLCQLCKKAISRQGQMSNIVNHLSRHARLHASRKQYSCPMCRASFSRRYLAYSHTSEAHSKHGHIEPVDYGRELREEYKELLEMCFPGTSTRRKRRSRAATKAAKRKTSSLGAGIPP</sequence>
<proteinExistence type="predicted"/>
<comment type="caution">
    <text evidence="3">The sequence shown here is derived from an EMBL/GenBank/DDBJ whole genome shotgun (WGS) entry which is preliminary data.</text>
</comment>
<feature type="domain" description="C2H2-type" evidence="2">
    <location>
        <begin position="232"/>
        <end position="253"/>
    </location>
</feature>
<evidence type="ECO:0000259" key="2">
    <source>
        <dbReference type="PROSITE" id="PS00028"/>
    </source>
</evidence>
<feature type="region of interest" description="Disordered" evidence="1">
    <location>
        <begin position="112"/>
        <end position="168"/>
    </location>
</feature>
<feature type="compositionally biased region" description="Basic residues" evidence="1">
    <location>
        <begin position="131"/>
        <end position="140"/>
    </location>
</feature>
<evidence type="ECO:0000313" key="3">
    <source>
        <dbReference type="EMBL" id="KAJ1354840.1"/>
    </source>
</evidence>
<gene>
    <name evidence="3" type="ORF">KIN20_011904</name>
</gene>
<keyword evidence="4" id="KW-1185">Reference proteome</keyword>
<dbReference type="AlphaFoldDB" id="A0AAD5MA42"/>
<feature type="compositionally biased region" description="Basic residues" evidence="1">
    <location>
        <begin position="285"/>
        <end position="302"/>
    </location>
</feature>
<protein>
    <recommendedName>
        <fullName evidence="2">C2H2-type domain-containing protein</fullName>
    </recommendedName>
</protein>
<evidence type="ECO:0000313" key="4">
    <source>
        <dbReference type="Proteomes" id="UP001196413"/>
    </source>
</evidence>
<accession>A0AAD5MA42</accession>
<dbReference type="InterPro" id="IPR036236">
    <property type="entry name" value="Znf_C2H2_sf"/>
</dbReference>
<feature type="compositionally biased region" description="Basic and acidic residues" evidence="1">
    <location>
        <begin position="153"/>
        <end position="163"/>
    </location>
</feature>
<feature type="region of interest" description="Disordered" evidence="1">
    <location>
        <begin position="284"/>
        <end position="311"/>
    </location>
</feature>
<feature type="compositionally biased region" description="Low complexity" evidence="1">
    <location>
        <begin position="141"/>
        <end position="151"/>
    </location>
</feature>
<dbReference type="Gene3D" id="3.30.160.60">
    <property type="entry name" value="Classic Zinc Finger"/>
    <property type="match status" value="1"/>
</dbReference>
<dbReference type="EMBL" id="JAHQIW010002259">
    <property type="protein sequence ID" value="KAJ1354840.1"/>
    <property type="molecule type" value="Genomic_DNA"/>
</dbReference>